<comment type="similarity">
    <text evidence="11 12">Belongs to the TonB-dependent receptor family.</text>
</comment>
<organism evidence="15">
    <name type="scientific">Candidatus Kentrum sp. SD</name>
    <dbReference type="NCBI Taxonomy" id="2126332"/>
    <lineage>
        <taxon>Bacteria</taxon>
        <taxon>Pseudomonadati</taxon>
        <taxon>Pseudomonadota</taxon>
        <taxon>Gammaproteobacteria</taxon>
        <taxon>Candidatus Kentrum</taxon>
    </lineage>
</organism>
<evidence type="ECO:0000256" key="5">
    <source>
        <dbReference type="ARBA" id="ARBA00022692"/>
    </source>
</evidence>
<keyword evidence="6" id="KW-0408">Iron</keyword>
<dbReference type="InterPro" id="IPR036942">
    <property type="entry name" value="Beta-barrel_TonB_sf"/>
</dbReference>
<evidence type="ECO:0000256" key="11">
    <source>
        <dbReference type="PROSITE-ProRule" id="PRU01360"/>
    </source>
</evidence>
<feature type="domain" description="TonB-dependent receptor plug" evidence="14">
    <location>
        <begin position="59"/>
        <end position="164"/>
    </location>
</feature>
<evidence type="ECO:0000256" key="12">
    <source>
        <dbReference type="RuleBase" id="RU003357"/>
    </source>
</evidence>
<dbReference type="GO" id="GO:0006826">
    <property type="term" value="P:iron ion transport"/>
    <property type="evidence" value="ECO:0007669"/>
    <property type="project" value="UniProtKB-KW"/>
</dbReference>
<dbReference type="InterPro" id="IPR039426">
    <property type="entry name" value="TonB-dep_rcpt-like"/>
</dbReference>
<dbReference type="SUPFAM" id="SSF56935">
    <property type="entry name" value="Porins"/>
    <property type="match status" value="1"/>
</dbReference>
<evidence type="ECO:0000256" key="4">
    <source>
        <dbReference type="ARBA" id="ARBA00022496"/>
    </source>
</evidence>
<accession>A0A451BQP1</accession>
<evidence type="ECO:0000256" key="1">
    <source>
        <dbReference type="ARBA" id="ARBA00004571"/>
    </source>
</evidence>
<dbReference type="AlphaFoldDB" id="A0A451BQP1"/>
<protein>
    <submittedName>
        <fullName evidence="15">Iron complex outermembrane recepter protein</fullName>
    </submittedName>
</protein>
<dbReference type="Gene3D" id="2.40.170.20">
    <property type="entry name" value="TonB-dependent receptor, beta-barrel domain"/>
    <property type="match status" value="1"/>
</dbReference>
<evidence type="ECO:0000256" key="3">
    <source>
        <dbReference type="ARBA" id="ARBA00022452"/>
    </source>
</evidence>
<dbReference type="InterPro" id="IPR012910">
    <property type="entry name" value="Plug_dom"/>
</dbReference>
<name>A0A451BQP1_9GAMM</name>
<evidence type="ECO:0000256" key="2">
    <source>
        <dbReference type="ARBA" id="ARBA00022448"/>
    </source>
</evidence>
<dbReference type="GO" id="GO:0009279">
    <property type="term" value="C:cell outer membrane"/>
    <property type="evidence" value="ECO:0007669"/>
    <property type="project" value="UniProtKB-SubCell"/>
</dbReference>
<feature type="domain" description="TonB-dependent receptor-like beta-barrel" evidence="13">
    <location>
        <begin position="245"/>
        <end position="646"/>
    </location>
</feature>
<dbReference type="CDD" id="cd01347">
    <property type="entry name" value="ligand_gated_channel"/>
    <property type="match status" value="1"/>
</dbReference>
<evidence type="ECO:0000256" key="8">
    <source>
        <dbReference type="ARBA" id="ARBA00023077"/>
    </source>
</evidence>
<evidence type="ECO:0000313" key="15">
    <source>
        <dbReference type="EMBL" id="VFK80593.1"/>
    </source>
</evidence>
<evidence type="ECO:0000256" key="6">
    <source>
        <dbReference type="ARBA" id="ARBA00023004"/>
    </source>
</evidence>
<dbReference type="PANTHER" id="PTHR32552:SF81">
    <property type="entry name" value="TONB-DEPENDENT OUTER MEMBRANE RECEPTOR"/>
    <property type="match status" value="1"/>
</dbReference>
<evidence type="ECO:0000259" key="14">
    <source>
        <dbReference type="Pfam" id="PF07715"/>
    </source>
</evidence>
<evidence type="ECO:0000259" key="13">
    <source>
        <dbReference type="Pfam" id="PF00593"/>
    </source>
</evidence>
<gene>
    <name evidence="15" type="ORF">BECKSD772D_GA0070982_11316</name>
</gene>
<proteinExistence type="inferred from homology"/>
<keyword evidence="8 12" id="KW-0798">TonB box</keyword>
<keyword evidence="3 11" id="KW-1134">Transmembrane beta strand</keyword>
<keyword evidence="2 11" id="KW-0813">Transport</keyword>
<dbReference type="Pfam" id="PF07715">
    <property type="entry name" value="Plug"/>
    <property type="match status" value="1"/>
</dbReference>
<keyword evidence="9 11" id="KW-0472">Membrane</keyword>
<evidence type="ECO:0000256" key="7">
    <source>
        <dbReference type="ARBA" id="ARBA00023065"/>
    </source>
</evidence>
<comment type="subcellular location">
    <subcellularLocation>
        <location evidence="1 11">Cell outer membrane</location>
        <topology evidence="1 11">Multi-pass membrane protein</topology>
    </subcellularLocation>
</comment>
<dbReference type="Pfam" id="PF00593">
    <property type="entry name" value="TonB_dep_Rec_b-barrel"/>
    <property type="match status" value="1"/>
</dbReference>
<keyword evidence="5 11" id="KW-0812">Transmembrane</keyword>
<dbReference type="PANTHER" id="PTHR32552">
    <property type="entry name" value="FERRICHROME IRON RECEPTOR-RELATED"/>
    <property type="match status" value="1"/>
</dbReference>
<evidence type="ECO:0000256" key="9">
    <source>
        <dbReference type="ARBA" id="ARBA00023136"/>
    </source>
</evidence>
<reference evidence="15" key="1">
    <citation type="submission" date="2019-02" db="EMBL/GenBank/DDBJ databases">
        <authorList>
            <person name="Gruber-Vodicka R. H."/>
            <person name="Seah K. B. B."/>
        </authorList>
    </citation>
    <scope>NUCLEOTIDE SEQUENCE</scope>
    <source>
        <strain evidence="15">BECK_S127</strain>
    </source>
</reference>
<keyword evidence="10 11" id="KW-0998">Cell outer membrane</keyword>
<sequence>MNADHKKTTPKNPKAMLAHSITLVLASGGLFTATIGIRAEEPMVLEEITVTAEKRAEKLQDVPVSVTAFSSEAIVEAGIENTRDFIELTPNVTLDDAYTIGTTYVTVRGMTQINNADSPVSIVVDGVPQNSQKQFKQELFDIERIEVLRGPQGSGYGRDAIGGAINIVTKGPTNELEGYVKTGVFNENGRTVSGAVSGPLVKDTLLYRLSGVYKKTDGLIENTFLNTNVDFYESTDLRAQLKWLATDNFSLDLRYETSDLDGGAIYHTDVTGGGTTVHSNTFVNPINNRLGKGERKMDSFTVKADADFDAGTLTYILGYTDLDEYYVGDLDLSSSTSEPDLVQSKSEDLEFLSHEVRWMSPDNRPFRWIIGTFHQETDRTVRNYLSGTLINDDDNQVRAFFGQAEYDFTDRLELSGSIRHDRDERKQVSSSREETFSAWQPKATLTYKLTDDNLVYTTYGSGFRSGGFNADGTNYQKEIVKNYEIGSKNTFFDRRLVLNAAAYFAKSDDFQFFFYDFNREGVQVLDNIDKVDIMGGELEFRGLVTNDIQLFGGIGITDTEIKKYETFPEQVGNHTPNSSQYTINLGAQYGFHMGPMDAALRLGMERRGRKYWDSDNVESQAPITLYNARLTLQKGDFQVSLWGKNLSDERYYESYLEVDNIQNNTLTWLDDVGSLGQPRSFGLDVRYDF</sequence>
<evidence type="ECO:0000256" key="10">
    <source>
        <dbReference type="ARBA" id="ARBA00023237"/>
    </source>
</evidence>
<dbReference type="EMBL" id="CAADHB010000131">
    <property type="protein sequence ID" value="VFK80593.1"/>
    <property type="molecule type" value="Genomic_DNA"/>
</dbReference>
<keyword evidence="4" id="KW-0410">Iron transport</keyword>
<dbReference type="InterPro" id="IPR000531">
    <property type="entry name" value="Beta-barrel_TonB"/>
</dbReference>
<dbReference type="PROSITE" id="PS52016">
    <property type="entry name" value="TONB_DEPENDENT_REC_3"/>
    <property type="match status" value="1"/>
</dbReference>
<keyword evidence="7" id="KW-0406">Ion transport</keyword>